<feature type="transmembrane region" description="Helical" evidence="1">
    <location>
        <begin position="121"/>
        <end position="139"/>
    </location>
</feature>
<evidence type="ECO:0000313" key="2">
    <source>
        <dbReference type="EMBL" id="QFC18317.1"/>
    </source>
</evidence>
<dbReference type="EMBL" id="MK482094">
    <property type="protein sequence ID" value="QFC18317.1"/>
    <property type="molecule type" value="Genomic_DNA"/>
</dbReference>
<keyword evidence="1" id="KW-0812">Transmembrane</keyword>
<name>A0A5P4S7H0_VIBPH</name>
<sequence>MNIYSYRYPLLASIVVLIGAFFFSKILPFFYDLHFETMLLYTLDYFLVIATIFIFLTSNKSYQEVSIEYFSNINRLLTKTWLGWFFIGLIFIVVSFNVIPRIPLILSGVTREELVFEYGRSRAMMFCTAIILFMTASVLTSKSSLFIKGVFLYLFLLTVLYSLSRSDILSLIYLLLIFYSLKKIDLKTIVYLTLILIVVVVFSSAITIYQGRSVDIVSGIYNMSESLFKYSTFSMYLSEKVISDYSGDFEKIFFPFFGFLSERFLSVFANLDNPVGVQNSSYISDFVPLGYSNMLSANVVYPWWPWFVAIFGYSGLFIKFLYSTALLTIIYRLRLIFTTQYMLYVLIFVQFRKHPFLNNDSVYFFVSIIMLDLLFRRWLRKKND</sequence>
<proteinExistence type="predicted"/>
<keyword evidence="1" id="KW-1133">Transmembrane helix</keyword>
<feature type="transmembrane region" description="Helical" evidence="1">
    <location>
        <begin position="361"/>
        <end position="379"/>
    </location>
</feature>
<gene>
    <name evidence="2" type="primary">wzy</name>
</gene>
<keyword evidence="1" id="KW-0472">Membrane</keyword>
<feature type="transmembrane region" description="Helical" evidence="1">
    <location>
        <begin position="329"/>
        <end position="349"/>
    </location>
</feature>
<protein>
    <submittedName>
        <fullName evidence="2">Putative membrane protein</fullName>
    </submittedName>
</protein>
<feature type="transmembrane region" description="Helical" evidence="1">
    <location>
        <begin position="151"/>
        <end position="177"/>
    </location>
</feature>
<evidence type="ECO:0000256" key="1">
    <source>
        <dbReference type="SAM" id="Phobius"/>
    </source>
</evidence>
<feature type="transmembrane region" description="Helical" evidence="1">
    <location>
        <begin position="6"/>
        <end position="31"/>
    </location>
</feature>
<dbReference type="AlphaFoldDB" id="A0A5P4S7H0"/>
<reference evidence="2" key="1">
    <citation type="journal article" date="2019" name="Int. J. Food Microbiol.">
        <title>Developing a novel molecular serotyping system based on capsular polysaccharide synthesis gene clusters of Vibrio parahaemolyticus.</title>
        <authorList>
            <person name="Pang Y."/>
            <person name="Guo X."/>
            <person name="Tian X."/>
            <person name="Liu F."/>
            <person name="Wang L."/>
            <person name="Wu J."/>
            <person name="Zhang S."/>
            <person name="Li S."/>
            <person name="Liu B."/>
        </authorList>
    </citation>
    <scope>NUCLEOTIDE SEQUENCE</scope>
    <source>
        <strain evidence="2">G3570</strain>
    </source>
</reference>
<feature type="transmembrane region" description="Helical" evidence="1">
    <location>
        <begin position="303"/>
        <end position="322"/>
    </location>
</feature>
<feature type="transmembrane region" description="Helical" evidence="1">
    <location>
        <begin position="81"/>
        <end position="100"/>
    </location>
</feature>
<feature type="transmembrane region" description="Helical" evidence="1">
    <location>
        <begin position="189"/>
        <end position="209"/>
    </location>
</feature>
<organism evidence="2">
    <name type="scientific">Vibrio parahaemolyticus</name>
    <dbReference type="NCBI Taxonomy" id="670"/>
    <lineage>
        <taxon>Bacteria</taxon>
        <taxon>Pseudomonadati</taxon>
        <taxon>Pseudomonadota</taxon>
        <taxon>Gammaproteobacteria</taxon>
        <taxon>Vibrionales</taxon>
        <taxon>Vibrionaceae</taxon>
        <taxon>Vibrio</taxon>
    </lineage>
</organism>
<feature type="transmembrane region" description="Helical" evidence="1">
    <location>
        <begin position="38"/>
        <end position="56"/>
    </location>
</feature>
<accession>A0A5P4S7H0</accession>